<organism evidence="2 3">
    <name type="scientific">Acer negundo</name>
    <name type="common">Box elder</name>
    <dbReference type="NCBI Taxonomy" id="4023"/>
    <lineage>
        <taxon>Eukaryota</taxon>
        <taxon>Viridiplantae</taxon>
        <taxon>Streptophyta</taxon>
        <taxon>Embryophyta</taxon>
        <taxon>Tracheophyta</taxon>
        <taxon>Spermatophyta</taxon>
        <taxon>Magnoliopsida</taxon>
        <taxon>eudicotyledons</taxon>
        <taxon>Gunneridae</taxon>
        <taxon>Pentapetalae</taxon>
        <taxon>rosids</taxon>
        <taxon>malvids</taxon>
        <taxon>Sapindales</taxon>
        <taxon>Sapindaceae</taxon>
        <taxon>Hippocastanoideae</taxon>
        <taxon>Acereae</taxon>
        <taxon>Acer</taxon>
    </lineage>
</organism>
<protein>
    <submittedName>
        <fullName evidence="2">Uncharacterized protein</fullName>
    </submittedName>
</protein>
<name>A0AAD5NPI0_ACENE</name>
<comment type="caution">
    <text evidence="2">The sequence shown here is derived from an EMBL/GenBank/DDBJ whole genome shotgun (WGS) entry which is preliminary data.</text>
</comment>
<feature type="compositionally biased region" description="Gly residues" evidence="1">
    <location>
        <begin position="143"/>
        <end position="153"/>
    </location>
</feature>
<evidence type="ECO:0000313" key="2">
    <source>
        <dbReference type="EMBL" id="KAI9173631.1"/>
    </source>
</evidence>
<keyword evidence="3" id="KW-1185">Reference proteome</keyword>
<feature type="region of interest" description="Disordered" evidence="1">
    <location>
        <begin position="122"/>
        <end position="153"/>
    </location>
</feature>
<evidence type="ECO:0000313" key="3">
    <source>
        <dbReference type="Proteomes" id="UP001064489"/>
    </source>
</evidence>
<dbReference type="AlphaFoldDB" id="A0AAD5NPI0"/>
<accession>A0AAD5NPI0</accession>
<sequence>MVNLKARLKTPQRDWYDAMITHHNHMELQQVIKDAIDGAVENGVEERDRCLWKQTDHNRSGDGFMVLPRDKQEENVQCAHTRSRTCASEQQSTDTPSPSSAPYAHVRQTYVRFRLNTGVLPPPQTVGHDAPSVGVDSTYIEHGYGGTGGHTKR</sequence>
<dbReference type="EMBL" id="JAJSOW010000103">
    <property type="protein sequence ID" value="KAI9173631.1"/>
    <property type="molecule type" value="Genomic_DNA"/>
</dbReference>
<reference evidence="2" key="2">
    <citation type="submission" date="2023-02" db="EMBL/GenBank/DDBJ databases">
        <authorList>
            <person name="Swenson N.G."/>
            <person name="Wegrzyn J.L."/>
            <person name="Mcevoy S.L."/>
        </authorList>
    </citation>
    <scope>NUCLEOTIDE SEQUENCE</scope>
    <source>
        <strain evidence="2">91603</strain>
        <tissue evidence="2">Leaf</tissue>
    </source>
</reference>
<gene>
    <name evidence="2" type="ORF">LWI28_004101</name>
</gene>
<reference evidence="2" key="1">
    <citation type="journal article" date="2022" name="Plant J.">
        <title>Strategies of tolerance reflected in two North American maple genomes.</title>
        <authorList>
            <person name="McEvoy S.L."/>
            <person name="Sezen U.U."/>
            <person name="Trouern-Trend A."/>
            <person name="McMahon S.M."/>
            <person name="Schaberg P.G."/>
            <person name="Yang J."/>
            <person name="Wegrzyn J.L."/>
            <person name="Swenson N.G."/>
        </authorList>
    </citation>
    <scope>NUCLEOTIDE SEQUENCE</scope>
    <source>
        <strain evidence="2">91603</strain>
    </source>
</reference>
<evidence type="ECO:0000256" key="1">
    <source>
        <dbReference type="SAM" id="MobiDB-lite"/>
    </source>
</evidence>
<feature type="region of interest" description="Disordered" evidence="1">
    <location>
        <begin position="80"/>
        <end position="103"/>
    </location>
</feature>
<feature type="compositionally biased region" description="Polar residues" evidence="1">
    <location>
        <begin position="80"/>
        <end position="100"/>
    </location>
</feature>
<proteinExistence type="predicted"/>
<dbReference type="Proteomes" id="UP001064489">
    <property type="component" value="Chromosome 8"/>
</dbReference>